<organism evidence="2 3">
    <name type="scientific">Prunus yedoensis var. nudiflora</name>
    <dbReference type="NCBI Taxonomy" id="2094558"/>
    <lineage>
        <taxon>Eukaryota</taxon>
        <taxon>Viridiplantae</taxon>
        <taxon>Streptophyta</taxon>
        <taxon>Embryophyta</taxon>
        <taxon>Tracheophyta</taxon>
        <taxon>Spermatophyta</taxon>
        <taxon>Magnoliopsida</taxon>
        <taxon>eudicotyledons</taxon>
        <taxon>Gunneridae</taxon>
        <taxon>Pentapetalae</taxon>
        <taxon>rosids</taxon>
        <taxon>fabids</taxon>
        <taxon>Rosales</taxon>
        <taxon>Rosaceae</taxon>
        <taxon>Amygdaloideae</taxon>
        <taxon>Amygdaleae</taxon>
        <taxon>Prunus</taxon>
    </lineage>
</organism>
<name>A0A314YDU3_PRUYE</name>
<feature type="compositionally biased region" description="Acidic residues" evidence="1">
    <location>
        <begin position="128"/>
        <end position="142"/>
    </location>
</feature>
<gene>
    <name evidence="2" type="ORF">Pyn_18879</name>
</gene>
<dbReference type="AlphaFoldDB" id="A0A314YDU3"/>
<accession>A0A314YDU3</accession>
<evidence type="ECO:0000313" key="3">
    <source>
        <dbReference type="Proteomes" id="UP000250321"/>
    </source>
</evidence>
<proteinExistence type="predicted"/>
<sequence>MVKGTLKPSTRLTPYEKRSLGPWWRLTCASVAGAAPPAPLHSRRPPQSPVRQEKWFWLGAVGASPDPTRPGLGRGGEGAVGEGGEVEAAALEDGVAGVGLDAGPEGEGAVVYQSQKGCRGSGVGERAEDQECGEEEARELLW</sequence>
<feature type="compositionally biased region" description="Gly residues" evidence="1">
    <location>
        <begin position="72"/>
        <end position="81"/>
    </location>
</feature>
<keyword evidence="3" id="KW-1185">Reference proteome</keyword>
<dbReference type="EMBL" id="PJQY01001253">
    <property type="protein sequence ID" value="PQQ04287.1"/>
    <property type="molecule type" value="Genomic_DNA"/>
</dbReference>
<evidence type="ECO:0000256" key="1">
    <source>
        <dbReference type="SAM" id="MobiDB-lite"/>
    </source>
</evidence>
<feature type="region of interest" description="Disordered" evidence="1">
    <location>
        <begin position="117"/>
        <end position="142"/>
    </location>
</feature>
<dbReference type="Proteomes" id="UP000250321">
    <property type="component" value="Unassembled WGS sequence"/>
</dbReference>
<evidence type="ECO:0000313" key="2">
    <source>
        <dbReference type="EMBL" id="PQQ04287.1"/>
    </source>
</evidence>
<reference evidence="2 3" key="1">
    <citation type="submission" date="2018-02" db="EMBL/GenBank/DDBJ databases">
        <title>Draft genome of wild Prunus yedoensis var. nudiflora.</title>
        <authorList>
            <person name="Baek S."/>
            <person name="Kim J.-H."/>
            <person name="Choi K."/>
            <person name="Kim G.-B."/>
            <person name="Cho A."/>
            <person name="Jang H."/>
            <person name="Shin C.-H."/>
            <person name="Yu H.-J."/>
            <person name="Mun J.-H."/>
        </authorList>
    </citation>
    <scope>NUCLEOTIDE SEQUENCE [LARGE SCALE GENOMIC DNA]</scope>
    <source>
        <strain evidence="3">cv. Jeju island</strain>
        <tissue evidence="2">Leaf</tissue>
    </source>
</reference>
<protein>
    <submittedName>
        <fullName evidence="2">Uncharacterized protein</fullName>
    </submittedName>
</protein>
<comment type="caution">
    <text evidence="2">The sequence shown here is derived from an EMBL/GenBank/DDBJ whole genome shotgun (WGS) entry which is preliminary data.</text>
</comment>
<feature type="region of interest" description="Disordered" evidence="1">
    <location>
        <begin position="61"/>
        <end position="81"/>
    </location>
</feature>